<keyword evidence="5" id="KW-1185">Reference proteome</keyword>
<organism evidence="4 5">
    <name type="scientific">Faunimonas pinastri</name>
    <dbReference type="NCBI Taxonomy" id="1855383"/>
    <lineage>
        <taxon>Bacteria</taxon>
        <taxon>Pseudomonadati</taxon>
        <taxon>Pseudomonadota</taxon>
        <taxon>Alphaproteobacteria</taxon>
        <taxon>Hyphomicrobiales</taxon>
        <taxon>Afifellaceae</taxon>
        <taxon>Faunimonas</taxon>
    </lineage>
</organism>
<dbReference type="RefSeq" id="WP_092497569.1">
    <property type="nucleotide sequence ID" value="NZ_FOFG01000010.1"/>
</dbReference>
<reference evidence="4 5" key="1">
    <citation type="submission" date="2016-10" db="EMBL/GenBank/DDBJ databases">
        <authorList>
            <person name="de Groot N.N."/>
        </authorList>
    </citation>
    <scope>NUCLEOTIDE SEQUENCE [LARGE SCALE GENOMIC DNA]</scope>
    <source>
        <strain evidence="4 5">A52C2</strain>
    </source>
</reference>
<dbReference type="STRING" id="1855383.SAMN05216548_110133"/>
<proteinExistence type="predicted"/>
<dbReference type="Pfam" id="PF00588">
    <property type="entry name" value="SpoU_methylase"/>
    <property type="match status" value="1"/>
</dbReference>
<accession>A0A1H9KZG9</accession>
<dbReference type="Proteomes" id="UP000199647">
    <property type="component" value="Unassembled WGS sequence"/>
</dbReference>
<dbReference type="SUPFAM" id="SSF75217">
    <property type="entry name" value="alpha/beta knot"/>
    <property type="match status" value="1"/>
</dbReference>
<evidence type="ECO:0000313" key="4">
    <source>
        <dbReference type="EMBL" id="SER04287.1"/>
    </source>
</evidence>
<dbReference type="InterPro" id="IPR029064">
    <property type="entry name" value="Ribosomal_eL30-like_sf"/>
</dbReference>
<dbReference type="InterPro" id="IPR051259">
    <property type="entry name" value="rRNA_Methyltransferase"/>
</dbReference>
<dbReference type="SUPFAM" id="SSF55315">
    <property type="entry name" value="L30e-like"/>
    <property type="match status" value="1"/>
</dbReference>
<dbReference type="PANTHER" id="PTHR43191:SF12">
    <property type="entry name" value="RRNA METHYLASE"/>
    <property type="match status" value="1"/>
</dbReference>
<dbReference type="InterPro" id="IPR001537">
    <property type="entry name" value="SpoU_MeTrfase"/>
</dbReference>
<dbReference type="CDD" id="cd18095">
    <property type="entry name" value="SpoU-like_rRNA-MTase"/>
    <property type="match status" value="1"/>
</dbReference>
<dbReference type="EMBL" id="FOFG01000010">
    <property type="protein sequence ID" value="SER04287.1"/>
    <property type="molecule type" value="Genomic_DNA"/>
</dbReference>
<dbReference type="InterPro" id="IPR029026">
    <property type="entry name" value="tRNA_m1G_MTases_N"/>
</dbReference>
<sequence length="265" mass="28057">MPDIIAIEDAADERIAGYRDIRERDLVGRQGLFIAEGEVVLRMLARSPDHEALSVLIAEKRLTSLMPILSELPDTIPVYTAGQAVLDGIAGFHLHRGILALGRRMAAPTADELCANARPDALIVVLFGIANHDNIGGIFRNAAAFGADGLLLDETCCDPLYRKATRVSVGATLSVPYARLGQGEDGIALIERHGFEAVSLSPAGATPLRRFVRSGRTAVIFGAEGPGLSPEVLARTKTVSIPMATGFDSLNVATTSGIVLHQLTG</sequence>
<dbReference type="OrthoDB" id="9794400at2"/>
<evidence type="ECO:0000256" key="1">
    <source>
        <dbReference type="ARBA" id="ARBA00022603"/>
    </source>
</evidence>
<evidence type="ECO:0000259" key="3">
    <source>
        <dbReference type="Pfam" id="PF00588"/>
    </source>
</evidence>
<keyword evidence="1 4" id="KW-0489">Methyltransferase</keyword>
<evidence type="ECO:0000313" key="5">
    <source>
        <dbReference type="Proteomes" id="UP000199647"/>
    </source>
</evidence>
<dbReference type="AlphaFoldDB" id="A0A1H9KZG9"/>
<name>A0A1H9KZG9_9HYPH</name>
<dbReference type="GO" id="GO:0003723">
    <property type="term" value="F:RNA binding"/>
    <property type="evidence" value="ECO:0007669"/>
    <property type="project" value="InterPro"/>
</dbReference>
<evidence type="ECO:0000256" key="2">
    <source>
        <dbReference type="ARBA" id="ARBA00022679"/>
    </source>
</evidence>
<keyword evidence="2" id="KW-0808">Transferase</keyword>
<dbReference type="GO" id="GO:0032259">
    <property type="term" value="P:methylation"/>
    <property type="evidence" value="ECO:0007669"/>
    <property type="project" value="UniProtKB-KW"/>
</dbReference>
<dbReference type="GO" id="GO:0008173">
    <property type="term" value="F:RNA methyltransferase activity"/>
    <property type="evidence" value="ECO:0007669"/>
    <property type="project" value="InterPro"/>
</dbReference>
<gene>
    <name evidence="4" type="ORF">SAMN05216548_110133</name>
</gene>
<dbReference type="PANTHER" id="PTHR43191">
    <property type="entry name" value="RRNA METHYLTRANSFERASE 3"/>
    <property type="match status" value="1"/>
</dbReference>
<dbReference type="GO" id="GO:0006396">
    <property type="term" value="P:RNA processing"/>
    <property type="evidence" value="ECO:0007669"/>
    <property type="project" value="InterPro"/>
</dbReference>
<feature type="domain" description="tRNA/rRNA methyltransferase SpoU type" evidence="3">
    <location>
        <begin position="122"/>
        <end position="261"/>
    </location>
</feature>
<dbReference type="Gene3D" id="3.40.1280.10">
    <property type="match status" value="1"/>
</dbReference>
<protein>
    <submittedName>
        <fullName evidence="4">tRNA G18 (Ribose-2'-O)-methylase SpoU</fullName>
    </submittedName>
</protein>
<dbReference type="InterPro" id="IPR029028">
    <property type="entry name" value="Alpha/beta_knot_MTases"/>
</dbReference>